<reference evidence="3 4" key="1">
    <citation type="journal article" date="2017" name="Antonie Van Leeuwenhoek">
        <title>Rhizobium rhizosphaerae sp. nov., a novel species isolated from rice rhizosphere.</title>
        <authorList>
            <person name="Zhao J.J."/>
            <person name="Zhang J."/>
            <person name="Zhang R.J."/>
            <person name="Zhang C.W."/>
            <person name="Yin H.Q."/>
            <person name="Zhang X.X."/>
        </authorList>
    </citation>
    <scope>NUCLEOTIDE SEQUENCE [LARGE SCALE GENOMIC DNA]</scope>
    <source>
        <strain evidence="3 4">E3</strain>
    </source>
</reference>
<dbReference type="eggNOG" id="ENOG5032YZ5">
    <property type="taxonomic scope" value="Bacteria"/>
</dbReference>
<dbReference type="InterPro" id="IPR025392">
    <property type="entry name" value="DUF4124"/>
</dbReference>
<keyword evidence="4" id="KW-1185">Reference proteome</keyword>
<evidence type="ECO:0000256" key="1">
    <source>
        <dbReference type="SAM" id="SignalP"/>
    </source>
</evidence>
<proteinExistence type="predicted"/>
<evidence type="ECO:0000259" key="2">
    <source>
        <dbReference type="Pfam" id="PF13511"/>
    </source>
</evidence>
<dbReference type="RefSeq" id="WP_008844842.1">
    <property type="nucleotide sequence ID" value="NZ_BAEN01000046.1"/>
</dbReference>
<dbReference type="Pfam" id="PF13511">
    <property type="entry name" value="DUF4124"/>
    <property type="match status" value="1"/>
</dbReference>
<dbReference type="EMBL" id="BAEN01000046">
    <property type="protein sequence ID" value="GAC15037.1"/>
    <property type="molecule type" value="Genomic_DNA"/>
</dbReference>
<comment type="caution">
    <text evidence="3">The sequence shown here is derived from an EMBL/GenBank/DDBJ whole genome shotgun (WGS) entry which is preliminary data.</text>
</comment>
<organism evidence="3 4">
    <name type="scientific">Aliiglaciecola lipolytica E3</name>
    <dbReference type="NCBI Taxonomy" id="1127673"/>
    <lineage>
        <taxon>Bacteria</taxon>
        <taxon>Pseudomonadati</taxon>
        <taxon>Pseudomonadota</taxon>
        <taxon>Gammaproteobacteria</taxon>
        <taxon>Alteromonadales</taxon>
        <taxon>Alteromonadaceae</taxon>
        <taxon>Aliiglaciecola</taxon>
    </lineage>
</organism>
<name>K6YA24_9ALTE</name>
<gene>
    <name evidence="3" type="ORF">GLIP_2411</name>
</gene>
<dbReference type="OrthoDB" id="7062774at2"/>
<feature type="domain" description="DUF4124" evidence="2">
    <location>
        <begin position="9"/>
        <end position="51"/>
    </location>
</feature>
<keyword evidence="1" id="KW-0732">Signal</keyword>
<dbReference type="Proteomes" id="UP000006334">
    <property type="component" value="Unassembled WGS sequence"/>
</dbReference>
<protein>
    <recommendedName>
        <fullName evidence="2">DUF4124 domain-containing protein</fullName>
    </recommendedName>
</protein>
<dbReference type="STRING" id="1127673.GLIP_2411"/>
<evidence type="ECO:0000313" key="3">
    <source>
        <dbReference type="EMBL" id="GAC15037.1"/>
    </source>
</evidence>
<feature type="signal peptide" evidence="1">
    <location>
        <begin position="1"/>
        <end position="18"/>
    </location>
</feature>
<accession>K6YA24</accession>
<sequence>MKKIVLAILLIFTVSASGSKLYKVVNADGSITYTDTPQNGAVQLDLELTNSVIMPALADANQGQQQSKNQKKAFPEYKLEVLTPSDKETIRNNLGKVTVAARLEPVGNGKFELYLDGVLAQTSPAPSFQLQNVVRGEHSIQVKFIHHTGKILALSKPSVFYMHQASVLINPN</sequence>
<dbReference type="AlphaFoldDB" id="K6YA24"/>
<feature type="chain" id="PRO_5003897265" description="DUF4124 domain-containing protein" evidence="1">
    <location>
        <begin position="19"/>
        <end position="172"/>
    </location>
</feature>
<evidence type="ECO:0000313" key="4">
    <source>
        <dbReference type="Proteomes" id="UP000006334"/>
    </source>
</evidence>